<organism evidence="1 2">
    <name type="scientific">Panagrolaimus sp. ES5</name>
    <dbReference type="NCBI Taxonomy" id="591445"/>
    <lineage>
        <taxon>Eukaryota</taxon>
        <taxon>Metazoa</taxon>
        <taxon>Ecdysozoa</taxon>
        <taxon>Nematoda</taxon>
        <taxon>Chromadorea</taxon>
        <taxon>Rhabditida</taxon>
        <taxon>Tylenchina</taxon>
        <taxon>Panagrolaimomorpha</taxon>
        <taxon>Panagrolaimoidea</taxon>
        <taxon>Panagrolaimidae</taxon>
        <taxon>Panagrolaimus</taxon>
    </lineage>
</organism>
<dbReference type="Proteomes" id="UP000887579">
    <property type="component" value="Unplaced"/>
</dbReference>
<evidence type="ECO:0000313" key="1">
    <source>
        <dbReference type="Proteomes" id="UP000887579"/>
    </source>
</evidence>
<sequence length="553" mass="62019">MSQKNYIPKEATQQIEFLKKYPEFDGRGIKIAVVDSDVADMNLPGLQKTSIGLPKIIDVLPRKRITIDTSTVVGAKDKTFITGLITQVAAAYFPDDPEGSGLAPGAQIISLHWGNFEEVLYKCIELKVDIVNFSFAFPLRTELDSTTYAKIKEIVKIMIEEHGIIIVQGAGNTGPFHFLYDEYSLLSDQIFFVGSFFAAEVKDKFESDENMNNQVHNFSSRGPLPSGARGIDFVAPGSAITDLPKWYPKKNDRNQGTSLATPNIAGSIACLLSALKANSIKYTPAMIKMALANTAFLPSGADKLAYGHGIIQINDAFEFIKTSINILPMKSSTPIFLNDPNQKGILHIQNGIKNNNNLSTINYTVNIDSADDIKWILKCFPDDNNFVRLSTTLTNDPFNVKIDTNILEEGSLNYAEIHAFNYLIPSIGPLFYLPITVICPAFPNYFEKEMKLEPGPPKFLFFKRPSEFQQEFYIKITSLEGQSYAKIIMEYYQKNNDVRGRDILKFNAKKKTKTILLKIEEGEEELIQICFHHTHLNPVKFKININCQKSCIS</sequence>
<dbReference type="WBParaSite" id="ES5_v2.g22060.t1">
    <property type="protein sequence ID" value="ES5_v2.g22060.t1"/>
    <property type="gene ID" value="ES5_v2.g22060"/>
</dbReference>
<protein>
    <submittedName>
        <fullName evidence="2">Peptidase S8/S53 domain-containing protein</fullName>
    </submittedName>
</protein>
<proteinExistence type="predicted"/>
<evidence type="ECO:0000313" key="2">
    <source>
        <dbReference type="WBParaSite" id="ES5_v2.g22060.t1"/>
    </source>
</evidence>
<reference evidence="2" key="1">
    <citation type="submission" date="2022-11" db="UniProtKB">
        <authorList>
            <consortium name="WormBaseParasite"/>
        </authorList>
    </citation>
    <scope>IDENTIFICATION</scope>
</reference>
<accession>A0AC34FXA3</accession>
<name>A0AC34FXA3_9BILA</name>